<name>A0AAP2Z9Q0_9EURY</name>
<evidence type="ECO:0000256" key="1">
    <source>
        <dbReference type="ARBA" id="ARBA00009986"/>
    </source>
</evidence>
<dbReference type="PROSITE" id="PS00687">
    <property type="entry name" value="ALDEHYDE_DEHYDR_GLU"/>
    <property type="match status" value="1"/>
</dbReference>
<protein>
    <submittedName>
        <fullName evidence="7">Aldehyde dehydrogenase family protein</fullName>
    </submittedName>
</protein>
<dbReference type="FunFam" id="3.40.605.10:FF:000007">
    <property type="entry name" value="NAD/NADP-dependent betaine aldehyde dehydrogenase"/>
    <property type="match status" value="1"/>
</dbReference>
<dbReference type="Gene3D" id="3.40.605.10">
    <property type="entry name" value="Aldehyde Dehydrogenase, Chain A, domain 1"/>
    <property type="match status" value="1"/>
</dbReference>
<evidence type="ECO:0000256" key="3">
    <source>
        <dbReference type="ARBA" id="ARBA00023002"/>
    </source>
</evidence>
<dbReference type="AlphaFoldDB" id="A0AAP2Z9Q0"/>
<evidence type="ECO:0000256" key="2">
    <source>
        <dbReference type="ARBA" id="ARBA00011881"/>
    </source>
</evidence>
<keyword evidence="8" id="KW-1185">Reference proteome</keyword>
<dbReference type="InterPro" id="IPR016163">
    <property type="entry name" value="Ald_DH_C"/>
</dbReference>
<comment type="caution">
    <text evidence="7">The sequence shown here is derived from an EMBL/GenBank/DDBJ whole genome shotgun (WGS) entry which is preliminary data.</text>
</comment>
<evidence type="ECO:0000256" key="5">
    <source>
        <dbReference type="RuleBase" id="RU003345"/>
    </source>
</evidence>
<dbReference type="FunFam" id="3.40.309.10:FF:000012">
    <property type="entry name" value="Betaine aldehyde dehydrogenase"/>
    <property type="match status" value="1"/>
</dbReference>
<organism evidence="7 8">
    <name type="scientific">Natronosalvus hydrolyticus</name>
    <dbReference type="NCBI Taxonomy" id="2979988"/>
    <lineage>
        <taxon>Archaea</taxon>
        <taxon>Methanobacteriati</taxon>
        <taxon>Methanobacteriota</taxon>
        <taxon>Stenosarchaea group</taxon>
        <taxon>Halobacteria</taxon>
        <taxon>Halobacteriales</taxon>
        <taxon>Natrialbaceae</taxon>
        <taxon>Natronosalvus</taxon>
    </lineage>
</organism>
<dbReference type="InterPro" id="IPR029510">
    <property type="entry name" value="Ald_DH_CS_GLU"/>
</dbReference>
<evidence type="ECO:0000313" key="7">
    <source>
        <dbReference type="EMBL" id="MCU4753156.1"/>
    </source>
</evidence>
<dbReference type="Gene3D" id="3.40.309.10">
    <property type="entry name" value="Aldehyde Dehydrogenase, Chain A, domain 2"/>
    <property type="match status" value="1"/>
</dbReference>
<reference evidence="7 8" key="1">
    <citation type="submission" date="2022-09" db="EMBL/GenBank/DDBJ databases">
        <title>Enrichment on poylsaccharides allowed isolation of novel metabolic and taxonomic groups of Haloarchaea.</title>
        <authorList>
            <person name="Sorokin D.Y."/>
            <person name="Elcheninov A.G."/>
            <person name="Khizhniak T.V."/>
            <person name="Kolganova T.V."/>
            <person name="Kublanov I.V."/>
        </authorList>
    </citation>
    <scope>NUCLEOTIDE SEQUENCE [LARGE SCALE GENOMIC DNA]</scope>
    <source>
        <strain evidence="7 8">AArc-curdl1</strain>
    </source>
</reference>
<sequence>MAKIVYNYIDGEWRESESARTFETSNPANSAETVARYQQSTAKDARRAIDASASAADEWSQMPAPERGSILTEASRRLTNRKAQLTELLVREEGKTKTEASGEVQRAIDIFAYYGSKASDLGGEVRASSSHQTDLYTIREPMGVAALITPWNYPIAIPAWKLAPALATGNAVVFKPASLTPGVAAKLVETLDESGLPDGVCNFVTGPGSEVGSTFATHEDVDVVSFTGSTAVGNLVYDQATDDQKRVQLELGGKNPAVVSASADVERAADIVAAGAFGVTGQACTATSRAIVHEEVYDEFLKAIVDRTETIDVGPGLEGGEMGPQVSKGELESTLEYIDSALKEGAELVTGGNVPKSEVAEDGYFVEPTVFADVQSDMRIACEEVFGPVLAVIPVSDFDEGVEVANDTEYGLSASVITENLSEAHRFTHEVEAGVVKVNEKTTGLELHVPFGGMKGSSSETYREQGDAGLDAFSISKTVYVNY</sequence>
<dbReference type="InterPro" id="IPR016162">
    <property type="entry name" value="Ald_DH_N"/>
</dbReference>
<dbReference type="PANTHER" id="PTHR11699">
    <property type="entry name" value="ALDEHYDE DEHYDROGENASE-RELATED"/>
    <property type="match status" value="1"/>
</dbReference>
<dbReference type="SUPFAM" id="SSF53720">
    <property type="entry name" value="ALDH-like"/>
    <property type="match status" value="1"/>
</dbReference>
<comment type="similarity">
    <text evidence="1 5">Belongs to the aldehyde dehydrogenase family.</text>
</comment>
<evidence type="ECO:0000259" key="6">
    <source>
        <dbReference type="Pfam" id="PF00171"/>
    </source>
</evidence>
<dbReference type="Pfam" id="PF00171">
    <property type="entry name" value="Aldedh"/>
    <property type="match status" value="1"/>
</dbReference>
<gene>
    <name evidence="7" type="ORF">OB919_14415</name>
</gene>
<keyword evidence="3 5" id="KW-0560">Oxidoreductase</keyword>
<feature type="active site" evidence="4">
    <location>
        <position position="250"/>
    </location>
</feature>
<dbReference type="GO" id="GO:0016620">
    <property type="term" value="F:oxidoreductase activity, acting on the aldehyde or oxo group of donors, NAD or NADP as acceptor"/>
    <property type="evidence" value="ECO:0007669"/>
    <property type="project" value="InterPro"/>
</dbReference>
<dbReference type="InterPro" id="IPR016161">
    <property type="entry name" value="Ald_DH/histidinol_DH"/>
</dbReference>
<dbReference type="EMBL" id="JAOPJZ010000013">
    <property type="protein sequence ID" value="MCU4753156.1"/>
    <property type="molecule type" value="Genomic_DNA"/>
</dbReference>
<dbReference type="RefSeq" id="WP_342809481.1">
    <property type="nucleotide sequence ID" value="NZ_JAOPJZ010000013.1"/>
</dbReference>
<accession>A0AAP2Z9Q0</accession>
<evidence type="ECO:0000313" key="8">
    <source>
        <dbReference type="Proteomes" id="UP001321047"/>
    </source>
</evidence>
<comment type="subunit">
    <text evidence="2">Homotetramer.</text>
</comment>
<dbReference type="InterPro" id="IPR015590">
    <property type="entry name" value="Aldehyde_DH_dom"/>
</dbReference>
<dbReference type="Proteomes" id="UP001321047">
    <property type="component" value="Unassembled WGS sequence"/>
</dbReference>
<proteinExistence type="inferred from homology"/>
<feature type="domain" description="Aldehyde dehydrogenase" evidence="6">
    <location>
        <begin position="13"/>
        <end position="479"/>
    </location>
</feature>
<evidence type="ECO:0000256" key="4">
    <source>
        <dbReference type="PROSITE-ProRule" id="PRU10007"/>
    </source>
</evidence>